<evidence type="ECO:0000256" key="1">
    <source>
        <dbReference type="SAM" id="MobiDB-lite"/>
    </source>
</evidence>
<evidence type="ECO:0000313" key="2">
    <source>
        <dbReference type="EMBL" id="RMR50560.1"/>
    </source>
</evidence>
<evidence type="ECO:0000313" key="3">
    <source>
        <dbReference type="Proteomes" id="UP000278332"/>
    </source>
</evidence>
<reference evidence="2 3" key="1">
    <citation type="submission" date="2018-08" db="EMBL/GenBank/DDBJ databases">
        <title>Recombination of ecologically and evolutionarily significant loci maintains genetic cohesion in the Pseudomonas syringae species complex.</title>
        <authorList>
            <person name="Dillon M."/>
            <person name="Thakur S."/>
            <person name="Almeida R.N.D."/>
            <person name="Weir B.S."/>
            <person name="Guttman D.S."/>
        </authorList>
    </citation>
    <scope>NUCLEOTIDE SEQUENCE [LARGE SCALE GENOMIC DNA]</scope>
    <source>
        <strain evidence="2 3">ICMP 6917</strain>
    </source>
</reference>
<gene>
    <name evidence="2" type="ORF">ALP84_05222</name>
</gene>
<dbReference type="AlphaFoldDB" id="A0A3M4VFF9"/>
<dbReference type="Proteomes" id="UP000278332">
    <property type="component" value="Unassembled WGS sequence"/>
</dbReference>
<feature type="region of interest" description="Disordered" evidence="1">
    <location>
        <begin position="272"/>
        <end position="293"/>
    </location>
</feature>
<proteinExistence type="predicted"/>
<sequence>MNGLVAIDPEGPGAYLFGNAMGTTDITGPDATGQAETAVVGDADGVFFVLERNRHDHRPEDFFLGAVQVVGAGQYGRIDVVARLVRDRIGLFANQLRAVFECAFDHGFHMVVLLGVVDRADLGFRIAGVTDLELRGSHGQGVGEFFKDRFLHQQARTGYAALPGTGENRRLSTAQGDFQIGIFKHDIGRLAAQLQYRRNATLSRRHRNMATGCRRAHEHDLANVGLGDEGLTNGIAETGNDVDQTFWHARTLDQHADHQRAEGRQFGRFENHRITGSNRRRDLPAAGEDRRVPGRDLQYGAQGLVGHVVQVRGRNRNDLAMQLVSPTSVVLEHLGHFEHFDTRIANRLVGGQGFDLGQVFLLFANQGADLVHGPTTGLSGQCPPLSLSGLRGLVGQFDQRLIGIRKTQQDAVVMGVAHFDRSTVAFDEFAADVAGNDTAVAPVRTQQIKDFCSAHRLLSTAVKLGIGTLHDCAEVFVICQGFAAGFPQLCDHTRQRQLHVQAVRQIAGQPHILAHQAHGETGIVGFVEHPGRKHDLCRAAASRTGVEALQQFFRIDAGLGRHGDRFGGADQVAGRQHVVGNLGDVAGATLSDVNAGAAHSFKDRHDTGQVIVLSTDHHGHGAGGCAFGAAGNRGIDKGHAGFQQLGRDLAAHFRGGRSGIDDDQPLAPELDDAALAQANRLDMLGLGQRQDQNVRVLDQLLAVGNRLDAFALGLRQCGLRQVETAHIEAFARQGGRHAAAHVAQSDHTYFQSHVPHLG</sequence>
<dbReference type="EMBL" id="RBRY01000176">
    <property type="protein sequence ID" value="RMR50560.1"/>
    <property type="molecule type" value="Genomic_DNA"/>
</dbReference>
<comment type="caution">
    <text evidence="2">The sequence shown here is derived from an EMBL/GenBank/DDBJ whole genome shotgun (WGS) entry which is preliminary data.</text>
</comment>
<protein>
    <submittedName>
        <fullName evidence="2">Uncharacterized protein</fullName>
    </submittedName>
</protein>
<name>A0A3M4VFF9_PSECI</name>
<accession>A0A3M4VFF9</accession>
<organism evidence="2 3">
    <name type="scientific">Pseudomonas cichorii</name>
    <dbReference type="NCBI Taxonomy" id="36746"/>
    <lineage>
        <taxon>Bacteria</taxon>
        <taxon>Pseudomonadati</taxon>
        <taxon>Pseudomonadota</taxon>
        <taxon>Gammaproteobacteria</taxon>
        <taxon>Pseudomonadales</taxon>
        <taxon>Pseudomonadaceae</taxon>
        <taxon>Pseudomonas</taxon>
    </lineage>
</organism>